<dbReference type="STRING" id="56857.A0A200QD97"/>
<comment type="subcellular location">
    <subcellularLocation>
        <location evidence="1">Nucleus</location>
    </subcellularLocation>
</comment>
<feature type="domain" description="Splicing factor SF3a60 /Prp9 subunit C-terminal" evidence="4">
    <location>
        <begin position="220"/>
        <end position="339"/>
    </location>
</feature>
<protein>
    <recommendedName>
        <fullName evidence="4">Splicing factor SF3a60 /Prp9 subunit C-terminal domain-containing protein</fullName>
    </recommendedName>
</protein>
<dbReference type="InterPro" id="IPR051421">
    <property type="entry name" value="RNA_Proc_DNA_Dmg_Regulator"/>
</dbReference>
<dbReference type="InParanoid" id="A0A200QD97"/>
<dbReference type="GO" id="GO:0000398">
    <property type="term" value="P:mRNA splicing, via spliceosome"/>
    <property type="evidence" value="ECO:0007669"/>
    <property type="project" value="InterPro"/>
</dbReference>
<organism evidence="5 6">
    <name type="scientific">Macleaya cordata</name>
    <name type="common">Five-seeded plume-poppy</name>
    <name type="synonym">Bocconia cordata</name>
    <dbReference type="NCBI Taxonomy" id="56857"/>
    <lineage>
        <taxon>Eukaryota</taxon>
        <taxon>Viridiplantae</taxon>
        <taxon>Streptophyta</taxon>
        <taxon>Embryophyta</taxon>
        <taxon>Tracheophyta</taxon>
        <taxon>Spermatophyta</taxon>
        <taxon>Magnoliopsida</taxon>
        <taxon>Ranunculales</taxon>
        <taxon>Papaveraceae</taxon>
        <taxon>Papaveroideae</taxon>
        <taxon>Macleaya</taxon>
    </lineage>
</organism>
<proteinExistence type="predicted"/>
<reference evidence="5 6" key="1">
    <citation type="journal article" date="2017" name="Mol. Plant">
        <title>The Genome of Medicinal Plant Macleaya cordata Provides New Insights into Benzylisoquinoline Alkaloids Metabolism.</title>
        <authorList>
            <person name="Liu X."/>
            <person name="Liu Y."/>
            <person name="Huang P."/>
            <person name="Ma Y."/>
            <person name="Qing Z."/>
            <person name="Tang Q."/>
            <person name="Cao H."/>
            <person name="Cheng P."/>
            <person name="Zheng Y."/>
            <person name="Yuan Z."/>
            <person name="Zhou Y."/>
            <person name="Liu J."/>
            <person name="Tang Z."/>
            <person name="Zhuo Y."/>
            <person name="Zhang Y."/>
            <person name="Yu L."/>
            <person name="Huang J."/>
            <person name="Yang P."/>
            <person name="Peng Q."/>
            <person name="Zhang J."/>
            <person name="Jiang W."/>
            <person name="Zhang Z."/>
            <person name="Lin K."/>
            <person name="Ro D.K."/>
            <person name="Chen X."/>
            <person name="Xiong X."/>
            <person name="Shang Y."/>
            <person name="Huang S."/>
            <person name="Zeng J."/>
        </authorList>
    </citation>
    <scope>NUCLEOTIDE SEQUENCE [LARGE SCALE GENOMIC DNA]</scope>
    <source>
        <strain evidence="6">cv. BLH2017</strain>
        <tissue evidence="5">Root</tissue>
    </source>
</reference>
<keyword evidence="3" id="KW-0175">Coiled coil</keyword>
<dbReference type="OMA" id="RVYHPHW"/>
<dbReference type="Proteomes" id="UP000195402">
    <property type="component" value="Unassembled WGS sequence"/>
</dbReference>
<dbReference type="PANTHER" id="PTHR12786">
    <property type="entry name" value="SPLICING FACTOR SF3A-RELATED"/>
    <property type="match status" value="1"/>
</dbReference>
<dbReference type="OrthoDB" id="1693525at2759"/>
<comment type="caution">
    <text evidence="5">The sequence shown here is derived from an EMBL/GenBank/DDBJ whole genome shotgun (WGS) entry which is preliminary data.</text>
</comment>
<dbReference type="EMBL" id="MVGT01002328">
    <property type="protein sequence ID" value="OVA08456.1"/>
    <property type="molecule type" value="Genomic_DNA"/>
</dbReference>
<accession>A0A200QD97</accession>
<name>A0A200QD97_MACCD</name>
<evidence type="ECO:0000313" key="6">
    <source>
        <dbReference type="Proteomes" id="UP000195402"/>
    </source>
</evidence>
<evidence type="ECO:0000256" key="3">
    <source>
        <dbReference type="SAM" id="Coils"/>
    </source>
</evidence>
<sequence length="339" mass="40481">MMISLSLVEATRVSHEQLDQLERVIVKDLRTQSGSKFEVFNQKHRLRHMIDSIITITEKLIQIYQDRDNKMKDEIDALEEEETARGTFTFNVFFNRLQDIREYYRQQQQQHPNANQVLLADASSSSSENKYDAEEPHIGIAFSGEERYGEIALKEAKIRRLCELLDEKILQTKEYVEKKQALTYEEMEAERDEEEEEVLLQVNDTESDQEEQHQIYNPLKLPMGWDGKPIPYWLYKLHGLGQEFKCEICGNYSYWGRRDFERHFREGRHQRGMFCLGIPNNKNFNEITSIKEAKLLWERIQERRGVKRWRPDLEEEFEDNEGNIYNKKAYTDLRRQGLI</sequence>
<keyword evidence="6" id="KW-1185">Reference proteome</keyword>
<dbReference type="GO" id="GO:0005681">
    <property type="term" value="C:spliceosomal complex"/>
    <property type="evidence" value="ECO:0007669"/>
    <property type="project" value="InterPro"/>
</dbReference>
<dbReference type="AlphaFoldDB" id="A0A200QD97"/>
<keyword evidence="2" id="KW-0539">Nucleus</keyword>
<dbReference type="InterPro" id="IPR024598">
    <property type="entry name" value="SF3a60/Prp9_C"/>
</dbReference>
<dbReference type="PANTHER" id="PTHR12786:SF2">
    <property type="entry name" value="SPLICING FACTOR 3A SUBUNIT 3"/>
    <property type="match status" value="1"/>
</dbReference>
<feature type="coiled-coil region" evidence="3">
    <location>
        <begin position="177"/>
        <end position="204"/>
    </location>
</feature>
<dbReference type="GO" id="GO:0003723">
    <property type="term" value="F:RNA binding"/>
    <property type="evidence" value="ECO:0007669"/>
    <property type="project" value="InterPro"/>
</dbReference>
<gene>
    <name evidence="5" type="ORF">BVC80_209g192</name>
</gene>
<dbReference type="Pfam" id="PF11931">
    <property type="entry name" value="SF3a60_Prp9_C"/>
    <property type="match status" value="1"/>
</dbReference>
<evidence type="ECO:0000256" key="1">
    <source>
        <dbReference type="ARBA" id="ARBA00004123"/>
    </source>
</evidence>
<evidence type="ECO:0000256" key="2">
    <source>
        <dbReference type="ARBA" id="ARBA00023242"/>
    </source>
</evidence>
<evidence type="ECO:0000259" key="4">
    <source>
        <dbReference type="Pfam" id="PF11931"/>
    </source>
</evidence>
<evidence type="ECO:0000313" key="5">
    <source>
        <dbReference type="EMBL" id="OVA08456.1"/>
    </source>
</evidence>